<evidence type="ECO:0000313" key="4">
    <source>
        <dbReference type="Proteomes" id="UP000531950"/>
    </source>
</evidence>
<proteinExistence type="predicted"/>
<organism evidence="2 4">
    <name type="scientific">Pseudomonas yamanorum</name>
    <dbReference type="NCBI Taxonomy" id="515393"/>
    <lineage>
        <taxon>Bacteria</taxon>
        <taxon>Pseudomonadati</taxon>
        <taxon>Pseudomonadota</taxon>
        <taxon>Gammaproteobacteria</taxon>
        <taxon>Pseudomonadales</taxon>
        <taxon>Pseudomonadaceae</taxon>
        <taxon>Pseudomonas</taxon>
    </lineage>
</organism>
<dbReference type="SUPFAM" id="SSF53756">
    <property type="entry name" value="UDP-Glycosyltransferase/glycogen phosphorylase"/>
    <property type="match status" value="1"/>
</dbReference>
<dbReference type="InterPro" id="IPR007235">
    <property type="entry name" value="Glyco_trans_28_C"/>
</dbReference>
<dbReference type="EMBL" id="JACARG010000010">
    <property type="protein sequence ID" value="NWE12627.1"/>
    <property type="molecule type" value="Genomic_DNA"/>
</dbReference>
<dbReference type="Gene3D" id="3.40.50.2000">
    <property type="entry name" value="Glycogen Phosphorylase B"/>
    <property type="match status" value="1"/>
</dbReference>
<accession>A0A7Y8EDM5</accession>
<evidence type="ECO:0000313" key="3">
    <source>
        <dbReference type="EMBL" id="NWE77146.1"/>
    </source>
</evidence>
<gene>
    <name evidence="2" type="ORF">HX822_06730</name>
    <name evidence="3" type="ORF">HX828_16395</name>
</gene>
<evidence type="ECO:0000313" key="2">
    <source>
        <dbReference type="EMBL" id="NWE12627.1"/>
    </source>
</evidence>
<dbReference type="Proteomes" id="UP000537188">
    <property type="component" value="Unassembled WGS sequence"/>
</dbReference>
<keyword evidence="2" id="KW-0808">Transferase</keyword>
<dbReference type="GO" id="GO:0016758">
    <property type="term" value="F:hexosyltransferase activity"/>
    <property type="evidence" value="ECO:0007669"/>
    <property type="project" value="InterPro"/>
</dbReference>
<evidence type="ECO:0000313" key="5">
    <source>
        <dbReference type="Proteomes" id="UP000537188"/>
    </source>
</evidence>
<dbReference type="AlphaFoldDB" id="A0A7Y8EDM5"/>
<dbReference type="Pfam" id="PF04101">
    <property type="entry name" value="Glyco_tran_28_C"/>
    <property type="match status" value="1"/>
</dbReference>
<reference evidence="4 5" key="1">
    <citation type="submission" date="2020-04" db="EMBL/GenBank/DDBJ databases">
        <title>Molecular characterization of pseudomonads from Agaricus bisporus reveal novel blotch 2 pathogens in Western Europe.</title>
        <authorList>
            <person name="Taparia T."/>
            <person name="Krijger M."/>
            <person name="Haynes E."/>
            <person name="Elpinstone J.G."/>
            <person name="Noble R."/>
            <person name="Van Der Wolf J."/>
        </authorList>
    </citation>
    <scope>NUCLEOTIDE SEQUENCE [LARGE SCALE GENOMIC DNA]</scope>
    <source>
        <strain evidence="3 5">IPO3781</strain>
        <strain evidence="2 4">IPO3782</strain>
    </source>
</reference>
<feature type="domain" description="Glycosyl transferase family 28 C-terminal" evidence="1">
    <location>
        <begin position="59"/>
        <end position="107"/>
    </location>
</feature>
<dbReference type="Proteomes" id="UP000531950">
    <property type="component" value="Unassembled WGS sequence"/>
</dbReference>
<name>A0A7Y8EDM5_9PSED</name>
<sequence length="158" mass="17570">MIFCSVGTQAPFERMLGYLNEWSHANPQVPIVAQVGNNENDLGRITAYKTIAEPLFSKNFNASKVIVSHAGMGNIIRSLELGKPIVIVPRDSRRGEHINNHQFDTAENFSDLPSVFIAHDKDGFFSAIDSALNYSSAESSLDFTERNRLISYVKSFTS</sequence>
<dbReference type="RefSeq" id="WP_177047549.1">
    <property type="nucleotide sequence ID" value="NZ_JACAOQ010000034.1"/>
</dbReference>
<comment type="caution">
    <text evidence="2">The sequence shown here is derived from an EMBL/GenBank/DDBJ whole genome shotgun (WGS) entry which is preliminary data.</text>
</comment>
<protein>
    <submittedName>
        <fullName evidence="2">Glycosyl transferase family 28</fullName>
    </submittedName>
</protein>
<dbReference type="EMBL" id="JACARF010000018">
    <property type="protein sequence ID" value="NWE77146.1"/>
    <property type="molecule type" value="Genomic_DNA"/>
</dbReference>
<evidence type="ECO:0000259" key="1">
    <source>
        <dbReference type="Pfam" id="PF04101"/>
    </source>
</evidence>